<evidence type="ECO:0000256" key="1">
    <source>
        <dbReference type="SAM" id="MobiDB-lite"/>
    </source>
</evidence>
<feature type="non-terminal residue" evidence="2">
    <location>
        <position position="91"/>
    </location>
</feature>
<organism evidence="2 3">
    <name type="scientific">Scyliorhinus torazame</name>
    <name type="common">Cloudy catshark</name>
    <name type="synonym">Catulus torazame</name>
    <dbReference type="NCBI Taxonomy" id="75743"/>
    <lineage>
        <taxon>Eukaryota</taxon>
        <taxon>Metazoa</taxon>
        <taxon>Chordata</taxon>
        <taxon>Craniata</taxon>
        <taxon>Vertebrata</taxon>
        <taxon>Chondrichthyes</taxon>
        <taxon>Elasmobranchii</taxon>
        <taxon>Galeomorphii</taxon>
        <taxon>Galeoidea</taxon>
        <taxon>Carcharhiniformes</taxon>
        <taxon>Scyliorhinidae</taxon>
        <taxon>Scyliorhinus</taxon>
    </lineage>
</organism>
<name>A0A401PFV3_SCYTO</name>
<reference evidence="2 3" key="1">
    <citation type="journal article" date="2018" name="Nat. Ecol. Evol.">
        <title>Shark genomes provide insights into elasmobranch evolution and the origin of vertebrates.</title>
        <authorList>
            <person name="Hara Y"/>
            <person name="Yamaguchi K"/>
            <person name="Onimaru K"/>
            <person name="Kadota M"/>
            <person name="Koyanagi M"/>
            <person name="Keeley SD"/>
            <person name="Tatsumi K"/>
            <person name="Tanaka K"/>
            <person name="Motone F"/>
            <person name="Kageyama Y"/>
            <person name="Nozu R"/>
            <person name="Adachi N"/>
            <person name="Nishimura O"/>
            <person name="Nakagawa R"/>
            <person name="Tanegashima C"/>
            <person name="Kiyatake I"/>
            <person name="Matsumoto R"/>
            <person name="Murakumo K"/>
            <person name="Nishida K"/>
            <person name="Terakita A"/>
            <person name="Kuratani S"/>
            <person name="Sato K"/>
            <person name="Hyodo S Kuraku.S."/>
        </authorList>
    </citation>
    <scope>NUCLEOTIDE SEQUENCE [LARGE SCALE GENOMIC DNA]</scope>
</reference>
<keyword evidence="3" id="KW-1185">Reference proteome</keyword>
<protein>
    <submittedName>
        <fullName evidence="2">Uncharacterized protein</fullName>
    </submittedName>
</protein>
<dbReference type="Proteomes" id="UP000288216">
    <property type="component" value="Unassembled WGS sequence"/>
</dbReference>
<evidence type="ECO:0000313" key="2">
    <source>
        <dbReference type="EMBL" id="GCB71979.1"/>
    </source>
</evidence>
<accession>A0A401PFV3</accession>
<proteinExistence type="predicted"/>
<sequence>MNKKKVDNDVQDCNKYDLKRNHWYLQEIHWRNIHLEFVEKQSRDPLTSEGRPPSGKDPVDPTHGPGHRLILNCDPRDVIHLPAFTPSMPEH</sequence>
<dbReference type="AlphaFoldDB" id="A0A401PFV3"/>
<dbReference type="EMBL" id="BFAA01002012">
    <property type="protein sequence ID" value="GCB71979.1"/>
    <property type="molecule type" value="Genomic_DNA"/>
</dbReference>
<evidence type="ECO:0000313" key="3">
    <source>
        <dbReference type="Proteomes" id="UP000288216"/>
    </source>
</evidence>
<gene>
    <name evidence="2" type="ORF">scyTo_0006131</name>
</gene>
<feature type="region of interest" description="Disordered" evidence="1">
    <location>
        <begin position="42"/>
        <end position="71"/>
    </location>
</feature>
<comment type="caution">
    <text evidence="2">The sequence shown here is derived from an EMBL/GenBank/DDBJ whole genome shotgun (WGS) entry which is preliminary data.</text>
</comment>